<evidence type="ECO:0000259" key="2">
    <source>
        <dbReference type="SMART" id="SM00646"/>
    </source>
</evidence>
<dbReference type="InterPro" id="IPR050695">
    <property type="entry name" value="N-acetylmuramoyl_amidase_3"/>
</dbReference>
<dbReference type="InterPro" id="IPR002508">
    <property type="entry name" value="MurNAc-LAA_cat"/>
</dbReference>
<dbReference type="PANTHER" id="PTHR30404">
    <property type="entry name" value="N-ACETYLMURAMOYL-L-ALANINE AMIDASE"/>
    <property type="match status" value="1"/>
</dbReference>
<dbReference type="SMART" id="SM00646">
    <property type="entry name" value="Ami_3"/>
    <property type="match status" value="1"/>
</dbReference>
<dbReference type="Pfam" id="PF01520">
    <property type="entry name" value="Amidase_3"/>
    <property type="match status" value="1"/>
</dbReference>
<evidence type="ECO:0000313" key="3">
    <source>
        <dbReference type="EMBL" id="DAD92958.1"/>
    </source>
</evidence>
<organism evidence="3">
    <name type="scientific">Siphoviridae sp. ctrok7</name>
    <dbReference type="NCBI Taxonomy" id="2826480"/>
    <lineage>
        <taxon>Viruses</taxon>
        <taxon>Duplodnaviria</taxon>
        <taxon>Heunggongvirae</taxon>
        <taxon>Uroviricota</taxon>
        <taxon>Caudoviricetes</taxon>
    </lineage>
</organism>
<dbReference type="CDD" id="cd02696">
    <property type="entry name" value="MurNAc-LAA"/>
    <property type="match status" value="1"/>
</dbReference>
<dbReference type="Gene3D" id="3.40.630.40">
    <property type="entry name" value="Zn-dependent exopeptidases"/>
    <property type="match status" value="1"/>
</dbReference>
<protein>
    <submittedName>
        <fullName evidence="3">Cell wall hydrolase autolysin</fullName>
    </submittedName>
</protein>
<evidence type="ECO:0000256" key="1">
    <source>
        <dbReference type="ARBA" id="ARBA00022801"/>
    </source>
</evidence>
<sequence length="195" mass="21853">MKQKVIILDGGHGVDCAGKRSPIWGDGSQLFEWEFNRDIVRRIAAMLKADGVKFEILVPEETDVSLPERCRRANVIHADCGNNAVLFSVHGNAGGGTGWECYTSVGQTKADAIATVLCNEAEKEFAPDGWKMRFDHTDGDPDKENQFYILKHTVCPAVLSENFFMDTEKDCRFMLSDAGRERIAKIHYEAIKRIL</sequence>
<name>A0A8S5NE29_9CAUD</name>
<feature type="domain" description="MurNAc-LAA" evidence="2">
    <location>
        <begin position="70"/>
        <end position="192"/>
    </location>
</feature>
<dbReference type="EMBL" id="BK015149">
    <property type="protein sequence ID" value="DAD92958.1"/>
    <property type="molecule type" value="Genomic_DNA"/>
</dbReference>
<keyword evidence="1 3" id="KW-0378">Hydrolase</keyword>
<dbReference type="PANTHER" id="PTHR30404:SF0">
    <property type="entry name" value="N-ACETYLMURAMOYL-L-ALANINE AMIDASE AMIC"/>
    <property type="match status" value="1"/>
</dbReference>
<dbReference type="GO" id="GO:0008745">
    <property type="term" value="F:N-acetylmuramoyl-L-alanine amidase activity"/>
    <property type="evidence" value="ECO:0007669"/>
    <property type="project" value="InterPro"/>
</dbReference>
<proteinExistence type="predicted"/>
<dbReference type="GO" id="GO:0009253">
    <property type="term" value="P:peptidoglycan catabolic process"/>
    <property type="evidence" value="ECO:0007669"/>
    <property type="project" value="InterPro"/>
</dbReference>
<dbReference type="SUPFAM" id="SSF53187">
    <property type="entry name" value="Zn-dependent exopeptidases"/>
    <property type="match status" value="1"/>
</dbReference>
<reference evidence="3" key="1">
    <citation type="journal article" date="2021" name="Proc. Natl. Acad. Sci. U.S.A.">
        <title>A Catalog of Tens of Thousands of Viruses from Human Metagenomes Reveals Hidden Associations with Chronic Diseases.</title>
        <authorList>
            <person name="Tisza M.J."/>
            <person name="Buck C.B."/>
        </authorList>
    </citation>
    <scope>NUCLEOTIDE SEQUENCE</scope>
    <source>
        <strain evidence="3">Ctrok7</strain>
    </source>
</reference>
<accession>A0A8S5NE29</accession>